<keyword evidence="3" id="KW-1185">Reference proteome</keyword>
<protein>
    <submittedName>
        <fullName evidence="2">Uncharacterized protein</fullName>
    </submittedName>
</protein>
<reference evidence="3" key="1">
    <citation type="submission" date="2017-08" db="EMBL/GenBank/DDBJ databases">
        <authorList>
            <person name="Varghese N."/>
            <person name="Submissions S."/>
        </authorList>
    </citation>
    <scope>NUCLEOTIDE SEQUENCE [LARGE SCALE GENOMIC DNA]</scope>
    <source>
        <strain evidence="3">AP-Melu-1000-B4</strain>
    </source>
</reference>
<evidence type="ECO:0000313" key="2">
    <source>
        <dbReference type="EMBL" id="SNX28020.1"/>
    </source>
</evidence>
<dbReference type="AlphaFoldDB" id="A0A240DZH8"/>
<sequence>MNYLTRVSRLYRSQTLVLVGFLAILGLNSVQFSHAQQNSQALSPAELQQINNQPLAPAVNASQVTNSPQGRTPTFQHKASTGTQITEYKDANSPTQVEVKTKYTTYEMSPPDSVKPGAQSGEGSLLSVPSVSIPF</sequence>
<dbReference type="Proteomes" id="UP000218069">
    <property type="component" value="Unassembled WGS sequence"/>
</dbReference>
<evidence type="ECO:0000256" key="1">
    <source>
        <dbReference type="SAM" id="MobiDB-lite"/>
    </source>
</evidence>
<evidence type="ECO:0000313" key="3">
    <source>
        <dbReference type="Proteomes" id="UP000218069"/>
    </source>
</evidence>
<dbReference type="RefSeq" id="WP_096672114.1">
    <property type="nucleotide sequence ID" value="NZ_OANS01000001.1"/>
</dbReference>
<gene>
    <name evidence="2" type="ORF">SAMN06295945_0339</name>
</gene>
<accession>A0A240DZH8</accession>
<feature type="region of interest" description="Disordered" evidence="1">
    <location>
        <begin position="59"/>
        <end position="135"/>
    </location>
</feature>
<name>A0A240DZH8_9BURK</name>
<dbReference type="OrthoDB" id="8926134at2"/>
<feature type="compositionally biased region" description="Polar residues" evidence="1">
    <location>
        <begin position="59"/>
        <end position="107"/>
    </location>
</feature>
<organism evidence="2 3">
    <name type="scientific">Polynucleobacter meluiroseus</name>
    <dbReference type="NCBI Taxonomy" id="1938814"/>
    <lineage>
        <taxon>Bacteria</taxon>
        <taxon>Pseudomonadati</taxon>
        <taxon>Pseudomonadota</taxon>
        <taxon>Betaproteobacteria</taxon>
        <taxon>Burkholderiales</taxon>
        <taxon>Burkholderiaceae</taxon>
        <taxon>Polynucleobacter</taxon>
    </lineage>
</organism>
<dbReference type="EMBL" id="OANS01000001">
    <property type="protein sequence ID" value="SNX28020.1"/>
    <property type="molecule type" value="Genomic_DNA"/>
</dbReference>
<proteinExistence type="predicted"/>